<feature type="compositionally biased region" description="Polar residues" evidence="1">
    <location>
        <begin position="118"/>
        <end position="159"/>
    </location>
</feature>
<feature type="non-terminal residue" evidence="2">
    <location>
        <position position="1"/>
    </location>
</feature>
<protein>
    <submittedName>
        <fullName evidence="2">Uncharacterized protein</fullName>
    </submittedName>
</protein>
<accession>A0A1G4BKM6</accession>
<comment type="caution">
    <text evidence="2">The sequence shown here is derived from an EMBL/GenBank/DDBJ whole genome shotgun (WGS) entry which is preliminary data.</text>
</comment>
<reference evidence="2 3" key="1">
    <citation type="submission" date="2016-09" db="EMBL/GenBank/DDBJ databases">
        <authorList>
            <person name="Capua I."/>
            <person name="De Benedictis P."/>
            <person name="Joannis T."/>
            <person name="Lombin L.H."/>
            <person name="Cattoli G."/>
        </authorList>
    </citation>
    <scope>NUCLEOTIDE SEQUENCE [LARGE SCALE GENOMIC DNA]</scope>
    <source>
        <strain evidence="2 3">IMI 309357</strain>
    </source>
</reference>
<organism evidence="2 3">
    <name type="scientific">Colletotrichum orchidophilum</name>
    <dbReference type="NCBI Taxonomy" id="1209926"/>
    <lineage>
        <taxon>Eukaryota</taxon>
        <taxon>Fungi</taxon>
        <taxon>Dikarya</taxon>
        <taxon>Ascomycota</taxon>
        <taxon>Pezizomycotina</taxon>
        <taxon>Sordariomycetes</taxon>
        <taxon>Hypocreomycetidae</taxon>
        <taxon>Glomerellales</taxon>
        <taxon>Glomerellaceae</taxon>
        <taxon>Colletotrichum</taxon>
    </lineage>
</organism>
<gene>
    <name evidence="2" type="ORF">CORC01_02726</name>
</gene>
<name>A0A1G4BKM6_9PEZI</name>
<dbReference type="EMBL" id="MJBS01000016">
    <property type="protein sequence ID" value="OHF01848.1"/>
    <property type="molecule type" value="Genomic_DNA"/>
</dbReference>
<sequence length="159" mass="17101">SPTVSSQHYSVSTVAPCSYPSLRPLGRHRCQNLELNWLGLAHRSLTWLPSGAIAPRALLAALRPTANNSTGVKQHPVTRALLGLSLTLPLHCPQCGLTLSGQAQSQTQPRRPRHTPKTESTYAPTSKTSLDCSASTSLKHTTPQLLVPPSQNTSHNNMS</sequence>
<evidence type="ECO:0000313" key="3">
    <source>
        <dbReference type="Proteomes" id="UP000176998"/>
    </source>
</evidence>
<feature type="region of interest" description="Disordered" evidence="1">
    <location>
        <begin position="101"/>
        <end position="159"/>
    </location>
</feature>
<dbReference type="GeneID" id="34555886"/>
<proteinExistence type="predicted"/>
<evidence type="ECO:0000313" key="2">
    <source>
        <dbReference type="EMBL" id="OHF01848.1"/>
    </source>
</evidence>
<dbReference type="Proteomes" id="UP000176998">
    <property type="component" value="Unassembled WGS sequence"/>
</dbReference>
<dbReference type="AlphaFoldDB" id="A0A1G4BKM6"/>
<evidence type="ECO:0000256" key="1">
    <source>
        <dbReference type="SAM" id="MobiDB-lite"/>
    </source>
</evidence>
<dbReference type="RefSeq" id="XP_022478990.1">
    <property type="nucleotide sequence ID" value="XM_022614376.1"/>
</dbReference>
<keyword evidence="3" id="KW-1185">Reference proteome</keyword>